<comment type="caution">
    <text evidence="4">The sequence shown here is derived from an EMBL/GenBank/DDBJ whole genome shotgun (WGS) entry which is preliminary data.</text>
</comment>
<name>A0AAD3CIF6_9STRA</name>
<dbReference type="InterPro" id="IPR002048">
    <property type="entry name" value="EF_hand_dom"/>
</dbReference>
<keyword evidence="2" id="KW-1133">Transmembrane helix</keyword>
<dbReference type="Pfam" id="PF13833">
    <property type="entry name" value="EF-hand_8"/>
    <property type="match status" value="1"/>
</dbReference>
<protein>
    <recommendedName>
        <fullName evidence="3">EF-hand domain-containing protein</fullName>
    </recommendedName>
</protein>
<dbReference type="EMBL" id="BLLK01000022">
    <property type="protein sequence ID" value="GFH46228.1"/>
    <property type="molecule type" value="Genomic_DNA"/>
</dbReference>
<dbReference type="GO" id="GO:0005509">
    <property type="term" value="F:calcium ion binding"/>
    <property type="evidence" value="ECO:0007669"/>
    <property type="project" value="InterPro"/>
</dbReference>
<reference evidence="4 5" key="1">
    <citation type="journal article" date="2021" name="Sci. Rep.">
        <title>The genome of the diatom Chaetoceros tenuissimus carries an ancient integrated fragment of an extant virus.</title>
        <authorList>
            <person name="Hongo Y."/>
            <person name="Kimura K."/>
            <person name="Takaki Y."/>
            <person name="Yoshida Y."/>
            <person name="Baba S."/>
            <person name="Kobayashi G."/>
            <person name="Nagasaki K."/>
            <person name="Hano T."/>
            <person name="Tomaru Y."/>
        </authorList>
    </citation>
    <scope>NUCLEOTIDE SEQUENCE [LARGE SCALE GENOMIC DNA]</scope>
    <source>
        <strain evidence="4 5">NIES-3715</strain>
    </source>
</reference>
<gene>
    <name evidence="4" type="ORF">CTEN210_02702</name>
</gene>
<keyword evidence="1" id="KW-0106">Calcium</keyword>
<evidence type="ECO:0000259" key="3">
    <source>
        <dbReference type="PROSITE" id="PS50222"/>
    </source>
</evidence>
<dbReference type="SMART" id="SM00054">
    <property type="entry name" value="EFh"/>
    <property type="match status" value="1"/>
</dbReference>
<proteinExistence type="predicted"/>
<evidence type="ECO:0000256" key="1">
    <source>
        <dbReference type="ARBA" id="ARBA00022837"/>
    </source>
</evidence>
<organism evidence="4 5">
    <name type="scientific">Chaetoceros tenuissimus</name>
    <dbReference type="NCBI Taxonomy" id="426638"/>
    <lineage>
        <taxon>Eukaryota</taxon>
        <taxon>Sar</taxon>
        <taxon>Stramenopiles</taxon>
        <taxon>Ochrophyta</taxon>
        <taxon>Bacillariophyta</taxon>
        <taxon>Coscinodiscophyceae</taxon>
        <taxon>Chaetocerotophycidae</taxon>
        <taxon>Chaetocerotales</taxon>
        <taxon>Chaetocerotaceae</taxon>
        <taxon>Chaetoceros</taxon>
    </lineage>
</organism>
<dbReference type="PROSITE" id="PS50222">
    <property type="entry name" value="EF_HAND_2"/>
    <property type="match status" value="1"/>
</dbReference>
<dbReference type="Proteomes" id="UP001054902">
    <property type="component" value="Unassembled WGS sequence"/>
</dbReference>
<keyword evidence="5" id="KW-1185">Reference proteome</keyword>
<feature type="transmembrane region" description="Helical" evidence="2">
    <location>
        <begin position="145"/>
        <end position="170"/>
    </location>
</feature>
<dbReference type="CDD" id="cd00051">
    <property type="entry name" value="EFh"/>
    <property type="match status" value="1"/>
</dbReference>
<dbReference type="Gene3D" id="1.10.238.10">
    <property type="entry name" value="EF-hand"/>
    <property type="match status" value="1"/>
</dbReference>
<accession>A0AAD3CIF6</accession>
<dbReference type="SUPFAM" id="SSF47473">
    <property type="entry name" value="EF-hand"/>
    <property type="match status" value="1"/>
</dbReference>
<dbReference type="InterPro" id="IPR011992">
    <property type="entry name" value="EF-hand-dom_pair"/>
</dbReference>
<keyword evidence="2" id="KW-0812">Transmembrane</keyword>
<evidence type="ECO:0000256" key="2">
    <source>
        <dbReference type="SAM" id="Phobius"/>
    </source>
</evidence>
<dbReference type="AlphaFoldDB" id="A0AAD3CIF6"/>
<dbReference type="InterPro" id="IPR018247">
    <property type="entry name" value="EF_Hand_1_Ca_BS"/>
</dbReference>
<dbReference type="PROSITE" id="PS00018">
    <property type="entry name" value="EF_HAND_1"/>
    <property type="match status" value="1"/>
</dbReference>
<sequence>MPGMILPVDAFYTSTFEKDGSARLLGTNSGYQTNFTAKTEDNLVAPVSGNTLLGTERLVSNVDGVEIVKDVYHTVYCFDEKCSRTNGYRETFEINPVTGVKASTGFSKASMRNVKKQEWFETMDQVHQSVSETVEPSPYVEPPGVLTGGFITIVSVASIVLATAIFFLIYKQLSKKREKHLKYFFATHFAENIELEGSPQMILTADALQLEFERIDANINKDGSIYKEELWTFMTSGKIGTISDNDFDMLFRAIDLDKSGTIDFLEFCSFISICGTEMQHAVSQMENASKESKDAKISRASAIIAHNNFRKSQMVKVHPAMFEDDLSLVTEDKA</sequence>
<keyword evidence="2" id="KW-0472">Membrane</keyword>
<evidence type="ECO:0000313" key="5">
    <source>
        <dbReference type="Proteomes" id="UP001054902"/>
    </source>
</evidence>
<feature type="domain" description="EF-hand" evidence="3">
    <location>
        <begin position="242"/>
        <end position="277"/>
    </location>
</feature>
<evidence type="ECO:0000313" key="4">
    <source>
        <dbReference type="EMBL" id="GFH46228.1"/>
    </source>
</evidence>